<evidence type="ECO:0000256" key="2">
    <source>
        <dbReference type="ARBA" id="ARBA00023015"/>
    </source>
</evidence>
<dbReference type="Gene3D" id="3.40.190.10">
    <property type="entry name" value="Periplasmic binding protein-like II"/>
    <property type="match status" value="2"/>
</dbReference>
<dbReference type="PROSITE" id="PS50931">
    <property type="entry name" value="HTH_LYSR"/>
    <property type="match status" value="1"/>
</dbReference>
<evidence type="ECO:0000313" key="7">
    <source>
        <dbReference type="RefSeq" id="WP_034411686.1"/>
    </source>
</evidence>
<organism evidence="6 7">
    <name type="scientific">Derxia gummosa DSM 723</name>
    <dbReference type="NCBI Taxonomy" id="1121388"/>
    <lineage>
        <taxon>Bacteria</taxon>
        <taxon>Pseudomonadati</taxon>
        <taxon>Pseudomonadota</taxon>
        <taxon>Betaproteobacteria</taxon>
        <taxon>Burkholderiales</taxon>
        <taxon>Alcaligenaceae</taxon>
        <taxon>Derxia</taxon>
    </lineage>
</organism>
<evidence type="ECO:0000256" key="3">
    <source>
        <dbReference type="ARBA" id="ARBA00023125"/>
    </source>
</evidence>
<dbReference type="SUPFAM" id="SSF53850">
    <property type="entry name" value="Periplasmic binding protein-like II"/>
    <property type="match status" value="1"/>
</dbReference>
<dbReference type="InterPro" id="IPR050389">
    <property type="entry name" value="LysR-type_TF"/>
</dbReference>
<dbReference type="GO" id="GO:0003700">
    <property type="term" value="F:DNA-binding transcription factor activity"/>
    <property type="evidence" value="ECO:0007669"/>
    <property type="project" value="InterPro"/>
</dbReference>
<name>A0A9U5CZR3_9BURK</name>
<dbReference type="InterPro" id="IPR036388">
    <property type="entry name" value="WH-like_DNA-bd_sf"/>
</dbReference>
<feature type="domain" description="HTH lysR-type" evidence="5">
    <location>
        <begin position="12"/>
        <end position="69"/>
    </location>
</feature>
<dbReference type="OrthoDB" id="8557381at2"/>
<dbReference type="PRINTS" id="PR00039">
    <property type="entry name" value="HTHLYSR"/>
</dbReference>
<dbReference type="Gene3D" id="1.10.10.10">
    <property type="entry name" value="Winged helix-like DNA-binding domain superfamily/Winged helix DNA-binding domain"/>
    <property type="match status" value="1"/>
</dbReference>
<keyword evidence="3" id="KW-0238">DNA-binding</keyword>
<evidence type="ECO:0000313" key="6">
    <source>
        <dbReference type="Proteomes" id="UP000675920"/>
    </source>
</evidence>
<keyword evidence="2" id="KW-0805">Transcription regulation</keyword>
<dbReference type="GO" id="GO:0003677">
    <property type="term" value="F:DNA binding"/>
    <property type="evidence" value="ECO:0007669"/>
    <property type="project" value="UniProtKB-KW"/>
</dbReference>
<evidence type="ECO:0000256" key="4">
    <source>
        <dbReference type="ARBA" id="ARBA00023163"/>
    </source>
</evidence>
<dbReference type="InterPro" id="IPR005119">
    <property type="entry name" value="LysR_subst-bd"/>
</dbReference>
<dbReference type="Pfam" id="PF03466">
    <property type="entry name" value="LysR_substrate"/>
    <property type="match status" value="1"/>
</dbReference>
<sequence>MNNADLALFRRLDLNLLVAFDALVTERNVTRAATRLHLGQPAVSAALARLREMFGDELLYREGAAMVPTARALELAPRVRALLDEVRLMTTPAERFDPARLAGEVRLALNDPLEALLLPGLTARLRELAPRLDLRVQPIPASQQLDRLDAGEIRLAVGYFGEARAVHDEQALHVARFVCVFNPALVRLDAPVTLAQVATLPNIHTSYGGEGPGLVDRAFARARLKRRVVVRTATPLSIPFVLRRSPFVALVPELMTPLFGGLADLRFAPLADAEVEFPVSMVSHRRDRSDPLVGFLRREVAGVAAEVFGAG</sequence>
<dbReference type="CDD" id="cd08417">
    <property type="entry name" value="PBP2_Nitroaromatics_like"/>
    <property type="match status" value="1"/>
</dbReference>
<comment type="similarity">
    <text evidence="1">Belongs to the LysR transcriptional regulatory family.</text>
</comment>
<dbReference type="PANTHER" id="PTHR30118">
    <property type="entry name" value="HTH-TYPE TRANSCRIPTIONAL REGULATOR LEUO-RELATED"/>
    <property type="match status" value="1"/>
</dbReference>
<reference evidence="7" key="3">
    <citation type="submission" date="2025-08" db="UniProtKB">
        <authorList>
            <consortium name="RefSeq"/>
        </authorList>
    </citation>
    <scope>IDENTIFICATION</scope>
</reference>
<proteinExistence type="inferred from homology"/>
<dbReference type="AlphaFoldDB" id="A0A9U5CZR3"/>
<dbReference type="InterPro" id="IPR000847">
    <property type="entry name" value="LysR_HTH_N"/>
</dbReference>
<dbReference type="InterPro" id="IPR037402">
    <property type="entry name" value="YidZ_PBP2"/>
</dbReference>
<evidence type="ECO:0000259" key="5">
    <source>
        <dbReference type="PROSITE" id="PS50931"/>
    </source>
</evidence>
<reference evidence="7" key="1">
    <citation type="journal article" date="1993" name="Annu. Rev. Microbiol.">
        <title>Molecular biology of the LysR family of transcriptional regulators.</title>
        <authorList>
            <person name="Schell M.A."/>
        </authorList>
    </citation>
    <scope>NUCLEOTIDE SEQUENCE</scope>
</reference>
<keyword evidence="4" id="KW-0804">Transcription</keyword>
<protein>
    <submittedName>
        <fullName evidence="7">LysR family transcriptional regulator</fullName>
    </submittedName>
</protein>
<keyword evidence="6" id="KW-1185">Reference proteome</keyword>
<dbReference type="SUPFAM" id="SSF46785">
    <property type="entry name" value="Winged helix' DNA-binding domain"/>
    <property type="match status" value="1"/>
</dbReference>
<dbReference type="Pfam" id="PF00126">
    <property type="entry name" value="HTH_1"/>
    <property type="match status" value="1"/>
</dbReference>
<evidence type="ECO:0000256" key="1">
    <source>
        <dbReference type="ARBA" id="ARBA00009437"/>
    </source>
</evidence>
<dbReference type="Proteomes" id="UP000675920">
    <property type="component" value="Unplaced"/>
</dbReference>
<reference evidence="7" key="2">
    <citation type="journal article" date="2008" name="Microbiology">
        <title>Structure and function of the LysR-type transcriptional regulator (LTTR) family proteins.</title>
        <authorList>
            <person name="Maddocks S.E."/>
            <person name="Oyston P.C.F."/>
        </authorList>
    </citation>
    <scope>NUCLEOTIDE SEQUENCE</scope>
</reference>
<dbReference type="PANTHER" id="PTHR30118:SF15">
    <property type="entry name" value="TRANSCRIPTIONAL REGULATORY PROTEIN"/>
    <property type="match status" value="1"/>
</dbReference>
<accession>A0A9U5CZR3</accession>
<dbReference type="InterPro" id="IPR036390">
    <property type="entry name" value="WH_DNA-bd_sf"/>
</dbReference>
<dbReference type="RefSeq" id="WP_034411686.1">
    <property type="nucleotide sequence ID" value="NZ_AXWS01000013.1"/>
</dbReference>